<keyword evidence="2" id="KW-1185">Reference proteome</keyword>
<accession>A0A919WJ21</accession>
<sequence length="262" mass="30855">MDKVIMIGTFEFLGFHFTKKMLEEGMEVVGVHFNKEKKESYLIEEKRLQIGRNANFLEEKFNSFNGEGFESAPLIVDYYDFFMREDEEQLVALIENQLLLQNREKIIFLLPLSIFNKEFKDNRNNLEKLISSVKKQNQFVQEFFLPTVYGPWQSEAFLFQQTFVKKRDEWKLTAREWTADALYVEDVVANILKLMEQDEKRYILKNAVSAAWKKCAKFLEIEEVPVRTIDRGDDGCEVIVHQATSFEMGLIKQKNIIETLGM</sequence>
<dbReference type="RefSeq" id="WP_137742678.1">
    <property type="nucleotide sequence ID" value="NZ_BORC01000004.1"/>
</dbReference>
<dbReference type="EMBL" id="BORC01000004">
    <property type="protein sequence ID" value="GIN62953.1"/>
    <property type="molecule type" value="Genomic_DNA"/>
</dbReference>
<evidence type="ECO:0000313" key="2">
    <source>
        <dbReference type="Proteomes" id="UP000682111"/>
    </source>
</evidence>
<protein>
    <submittedName>
        <fullName evidence="1">UDP-glucose 4-epimerase</fullName>
    </submittedName>
</protein>
<dbReference type="AlphaFoldDB" id="A0A919WJ21"/>
<dbReference type="Proteomes" id="UP000682111">
    <property type="component" value="Unassembled WGS sequence"/>
</dbReference>
<reference evidence="1" key="1">
    <citation type="submission" date="2021-03" db="EMBL/GenBank/DDBJ databases">
        <title>Antimicrobial resistance genes in bacteria isolated from Japanese honey, and their potential for conferring macrolide and lincosamide resistance in the American foulbrood pathogen Paenibacillus larvae.</title>
        <authorList>
            <person name="Okamoto M."/>
            <person name="Kumagai M."/>
            <person name="Kanamori H."/>
            <person name="Takamatsu D."/>
        </authorList>
    </citation>
    <scope>NUCLEOTIDE SEQUENCE</scope>
    <source>
        <strain evidence="1">J27TS8</strain>
    </source>
</reference>
<dbReference type="OrthoDB" id="2938417at2"/>
<organism evidence="1 2">
    <name type="scientific">Robertmurraya siralis</name>
    <dbReference type="NCBI Taxonomy" id="77777"/>
    <lineage>
        <taxon>Bacteria</taxon>
        <taxon>Bacillati</taxon>
        <taxon>Bacillota</taxon>
        <taxon>Bacilli</taxon>
        <taxon>Bacillales</taxon>
        <taxon>Bacillaceae</taxon>
        <taxon>Robertmurraya</taxon>
    </lineage>
</organism>
<name>A0A919WJ21_9BACI</name>
<evidence type="ECO:0000313" key="1">
    <source>
        <dbReference type="EMBL" id="GIN62953.1"/>
    </source>
</evidence>
<comment type="caution">
    <text evidence="1">The sequence shown here is derived from an EMBL/GenBank/DDBJ whole genome shotgun (WGS) entry which is preliminary data.</text>
</comment>
<gene>
    <name evidence="1" type="ORF">J27TS8_29460</name>
</gene>
<proteinExistence type="predicted"/>